<organism evidence="2 3">
    <name type="scientific">Phytophthora infestans</name>
    <name type="common">Potato late blight agent</name>
    <name type="synonym">Botrytis infestans</name>
    <dbReference type="NCBI Taxonomy" id="4787"/>
    <lineage>
        <taxon>Eukaryota</taxon>
        <taxon>Sar</taxon>
        <taxon>Stramenopiles</taxon>
        <taxon>Oomycota</taxon>
        <taxon>Peronosporomycetes</taxon>
        <taxon>Peronosporales</taxon>
        <taxon>Peronosporaceae</taxon>
        <taxon>Phytophthora</taxon>
    </lineage>
</organism>
<sequence>MIGQQADQRPSTISRRKKKSDSTGIQVQIMAAEARMSVEMQESIQRTYAKAKELRPKNTTRSYDKP</sequence>
<accession>A0A833TRA0</accession>
<evidence type="ECO:0000256" key="1">
    <source>
        <dbReference type="SAM" id="MobiDB-lite"/>
    </source>
</evidence>
<dbReference type="EMBL" id="WSZM01000055">
    <property type="protein sequence ID" value="KAF4045206.1"/>
    <property type="molecule type" value="Genomic_DNA"/>
</dbReference>
<gene>
    <name evidence="2" type="ORF">GN244_ATG02590</name>
</gene>
<comment type="caution">
    <text evidence="2">The sequence shown here is derived from an EMBL/GenBank/DDBJ whole genome shotgun (WGS) entry which is preliminary data.</text>
</comment>
<dbReference type="Proteomes" id="UP000602510">
    <property type="component" value="Unassembled WGS sequence"/>
</dbReference>
<feature type="region of interest" description="Disordered" evidence="1">
    <location>
        <begin position="1"/>
        <end position="25"/>
    </location>
</feature>
<evidence type="ECO:0000313" key="2">
    <source>
        <dbReference type="EMBL" id="KAF4045206.1"/>
    </source>
</evidence>
<dbReference type="AlphaFoldDB" id="A0A833TRA0"/>
<proteinExistence type="predicted"/>
<reference evidence="2" key="1">
    <citation type="submission" date="2020-04" db="EMBL/GenBank/DDBJ databases">
        <title>Hybrid Assembly of Korean Phytophthora infestans isolates.</title>
        <authorList>
            <person name="Prokchorchik M."/>
            <person name="Lee Y."/>
            <person name="Seo J."/>
            <person name="Cho J.-H."/>
            <person name="Park Y.-E."/>
            <person name="Jang D.-C."/>
            <person name="Im J.-S."/>
            <person name="Choi J.-G."/>
            <person name="Park H.-J."/>
            <person name="Lee G.-B."/>
            <person name="Lee Y.-G."/>
            <person name="Hong S.-Y."/>
            <person name="Cho K."/>
            <person name="Sohn K.H."/>
        </authorList>
    </citation>
    <scope>NUCLEOTIDE SEQUENCE</scope>
    <source>
        <strain evidence="2">KR_1_A1</strain>
    </source>
</reference>
<name>A0A833TRA0_PHYIN</name>
<keyword evidence="3" id="KW-1185">Reference proteome</keyword>
<protein>
    <submittedName>
        <fullName evidence="2">Uncharacterized protein</fullName>
    </submittedName>
</protein>
<feature type="compositionally biased region" description="Polar residues" evidence="1">
    <location>
        <begin position="1"/>
        <end position="13"/>
    </location>
</feature>
<evidence type="ECO:0000313" key="3">
    <source>
        <dbReference type="Proteomes" id="UP000602510"/>
    </source>
</evidence>